<accession>A0AAN7SZ64</accession>
<feature type="transmembrane region" description="Helical" evidence="2">
    <location>
        <begin position="46"/>
        <end position="67"/>
    </location>
</feature>
<feature type="region of interest" description="Disordered" evidence="1">
    <location>
        <begin position="290"/>
        <end position="312"/>
    </location>
</feature>
<dbReference type="AlphaFoldDB" id="A0AAN7SZ64"/>
<protein>
    <submittedName>
        <fullName evidence="3">Uncharacterized protein</fullName>
    </submittedName>
</protein>
<keyword evidence="4" id="KW-1185">Reference proteome</keyword>
<comment type="caution">
    <text evidence="3">The sequence shown here is derived from an EMBL/GenBank/DDBJ whole genome shotgun (WGS) entry which is preliminary data.</text>
</comment>
<evidence type="ECO:0000313" key="3">
    <source>
        <dbReference type="EMBL" id="KAK5085386.1"/>
    </source>
</evidence>
<keyword evidence="2" id="KW-0812">Transmembrane</keyword>
<evidence type="ECO:0000313" key="4">
    <source>
        <dbReference type="Proteomes" id="UP001309876"/>
    </source>
</evidence>
<keyword evidence="2" id="KW-1133">Transmembrane helix</keyword>
<feature type="compositionally biased region" description="Polar residues" evidence="1">
    <location>
        <begin position="151"/>
        <end position="175"/>
    </location>
</feature>
<dbReference type="EMBL" id="JAVRRJ010000004">
    <property type="protein sequence ID" value="KAK5085386.1"/>
    <property type="molecule type" value="Genomic_DNA"/>
</dbReference>
<evidence type="ECO:0000256" key="1">
    <source>
        <dbReference type="SAM" id="MobiDB-lite"/>
    </source>
</evidence>
<feature type="compositionally biased region" description="Low complexity" evidence="1">
    <location>
        <begin position="176"/>
        <end position="197"/>
    </location>
</feature>
<evidence type="ECO:0000256" key="2">
    <source>
        <dbReference type="SAM" id="Phobius"/>
    </source>
</evidence>
<feature type="region of interest" description="Disordered" evidence="1">
    <location>
        <begin position="147"/>
        <end position="213"/>
    </location>
</feature>
<proteinExistence type="predicted"/>
<feature type="compositionally biased region" description="Low complexity" evidence="1">
    <location>
        <begin position="263"/>
        <end position="275"/>
    </location>
</feature>
<name>A0AAN7SZ64_9EURO</name>
<feature type="region of interest" description="Disordered" evidence="1">
    <location>
        <begin position="258"/>
        <end position="278"/>
    </location>
</feature>
<organism evidence="3 4">
    <name type="scientific">Lithohypha guttulata</name>
    <dbReference type="NCBI Taxonomy" id="1690604"/>
    <lineage>
        <taxon>Eukaryota</taxon>
        <taxon>Fungi</taxon>
        <taxon>Dikarya</taxon>
        <taxon>Ascomycota</taxon>
        <taxon>Pezizomycotina</taxon>
        <taxon>Eurotiomycetes</taxon>
        <taxon>Chaetothyriomycetidae</taxon>
        <taxon>Chaetothyriales</taxon>
        <taxon>Trichomeriaceae</taxon>
        <taxon>Lithohypha</taxon>
    </lineage>
</organism>
<dbReference type="Proteomes" id="UP001309876">
    <property type="component" value="Unassembled WGS sequence"/>
</dbReference>
<gene>
    <name evidence="3" type="ORF">LTR05_004671</name>
</gene>
<sequence>MDETLPKYTIRDLITDDGGEARAAQTVRARRKAMEDSEHVFSKKDILFIVLAALAILCFGGFMVPLAPKLSSGSDKQQGDHQVQERHLAARCGLTETHWAAYPDSKSLDTVASSSMGVTKITTVFSTVTVVSDHFSTITVTAIPPDAKSVMPQSSLPSTPGFPVNTTTSGKQEGLSNSYSRTTPTTTVSSTTSDTATEPPSSATAQPPVPTENVLTTSSVASFETDKAPSSAFPVTASSMEIASIPGDASLSKIATVEPPAPSSFSASSTEPNTSLEESLGVWPNTLSAGSTVSSLESAPSTPTSSSLSDPIVDAASAPTGLLAPPSTVYSTEFVTSLFRPDFPPRSTSTTIVVVKEGTFTAPIVTLVTTNG</sequence>
<feature type="compositionally biased region" description="Low complexity" evidence="1">
    <location>
        <begin position="294"/>
        <end position="309"/>
    </location>
</feature>
<keyword evidence="2" id="KW-0472">Membrane</keyword>
<reference evidence="3 4" key="1">
    <citation type="submission" date="2023-08" db="EMBL/GenBank/DDBJ databases">
        <title>Black Yeasts Isolated from many extreme environments.</title>
        <authorList>
            <person name="Coleine C."/>
            <person name="Stajich J.E."/>
            <person name="Selbmann L."/>
        </authorList>
    </citation>
    <scope>NUCLEOTIDE SEQUENCE [LARGE SCALE GENOMIC DNA]</scope>
    <source>
        <strain evidence="3 4">CCFEE 5910</strain>
    </source>
</reference>